<comment type="caution">
    <text evidence="2">The sequence shown here is derived from an EMBL/GenBank/DDBJ whole genome shotgun (WGS) entry which is preliminary data.</text>
</comment>
<keyword evidence="2" id="KW-0378">Hydrolase</keyword>
<gene>
    <name evidence="2" type="ORF">NTA49_09260</name>
</gene>
<dbReference type="Gene3D" id="2.40.70.10">
    <property type="entry name" value="Acid Proteases"/>
    <property type="match status" value="1"/>
</dbReference>
<accession>A0ABT1Z0R9</accession>
<evidence type="ECO:0000313" key="2">
    <source>
        <dbReference type="EMBL" id="MCR8826724.1"/>
    </source>
</evidence>
<protein>
    <submittedName>
        <fullName evidence="2">TIGR02281 family clan AA aspartic protease</fullName>
        <ecNumber evidence="2">3.4.23.-</ecNumber>
    </submittedName>
</protein>
<keyword evidence="1" id="KW-0472">Membrane</keyword>
<dbReference type="GO" id="GO:0008233">
    <property type="term" value="F:peptidase activity"/>
    <property type="evidence" value="ECO:0007669"/>
    <property type="project" value="UniProtKB-KW"/>
</dbReference>
<keyword evidence="3" id="KW-1185">Reference proteome</keyword>
<keyword evidence="1" id="KW-0812">Transmembrane</keyword>
<dbReference type="GO" id="GO:0006508">
    <property type="term" value="P:proteolysis"/>
    <property type="evidence" value="ECO:0007669"/>
    <property type="project" value="UniProtKB-KW"/>
</dbReference>
<dbReference type="CDD" id="cd05483">
    <property type="entry name" value="retropepsin_like_bacteria"/>
    <property type="match status" value="1"/>
</dbReference>
<dbReference type="RefSeq" id="WP_258294451.1">
    <property type="nucleotide sequence ID" value="NZ_JANKJG010000005.1"/>
</dbReference>
<proteinExistence type="predicted"/>
<evidence type="ECO:0000256" key="1">
    <source>
        <dbReference type="SAM" id="Phobius"/>
    </source>
</evidence>
<dbReference type="NCBIfam" id="TIGR02281">
    <property type="entry name" value="clan_AA_DTGA"/>
    <property type="match status" value="1"/>
</dbReference>
<dbReference type="SUPFAM" id="SSF50630">
    <property type="entry name" value="Acid proteases"/>
    <property type="match status" value="1"/>
</dbReference>
<dbReference type="Pfam" id="PF13975">
    <property type="entry name" value="gag-asp_proteas"/>
    <property type="match status" value="1"/>
</dbReference>
<sequence>MDTFDTGRLIYLVLLLVMVVAWGFAARRQSMNKTLQYAAVWGLIIVGAIAAVGLWDDITRASMPYRASVVGENAVSVPRSPDGHYYVSLDINDTNIPFVVDTGATDIVLSQRDARRAGIDPETLNYIGRARTANGEVALAPVRLDRVALGPIEDRNVPAVVNAGEMDGSLLGMGYLQHFGTISISQDTLTLTR</sequence>
<feature type="transmembrane region" description="Helical" evidence="1">
    <location>
        <begin position="6"/>
        <end position="25"/>
    </location>
</feature>
<evidence type="ECO:0000313" key="3">
    <source>
        <dbReference type="Proteomes" id="UP001165396"/>
    </source>
</evidence>
<reference evidence="2" key="1">
    <citation type="submission" date="2022-07" db="EMBL/GenBank/DDBJ databases">
        <title>Pseudosulfitobacter sp. strain AP-MA-4, whole genome sequence.</title>
        <authorList>
            <person name="Jiang Y."/>
        </authorList>
    </citation>
    <scope>NUCLEOTIDE SEQUENCE</scope>
    <source>
        <strain evidence="2">AP-MA-4</strain>
    </source>
</reference>
<keyword evidence="2" id="KW-0645">Protease</keyword>
<dbReference type="InterPro" id="IPR034122">
    <property type="entry name" value="Retropepsin-like_bacterial"/>
</dbReference>
<dbReference type="EMBL" id="JANKJG010000005">
    <property type="protein sequence ID" value="MCR8826724.1"/>
    <property type="molecule type" value="Genomic_DNA"/>
</dbReference>
<feature type="transmembrane region" description="Helical" evidence="1">
    <location>
        <begin position="37"/>
        <end position="55"/>
    </location>
</feature>
<dbReference type="InterPro" id="IPR011969">
    <property type="entry name" value="Clan_AA_Asp_peptidase_C"/>
</dbReference>
<dbReference type="PROSITE" id="PS00141">
    <property type="entry name" value="ASP_PROTEASE"/>
    <property type="match status" value="1"/>
</dbReference>
<name>A0ABT1Z0R9_9RHOB</name>
<dbReference type="InterPro" id="IPR021109">
    <property type="entry name" value="Peptidase_aspartic_dom_sf"/>
</dbReference>
<dbReference type="Proteomes" id="UP001165396">
    <property type="component" value="Unassembled WGS sequence"/>
</dbReference>
<keyword evidence="1" id="KW-1133">Transmembrane helix</keyword>
<organism evidence="2 3">
    <name type="scientific">Pseudosulfitobacter koreensis</name>
    <dbReference type="NCBI Taxonomy" id="2968472"/>
    <lineage>
        <taxon>Bacteria</taxon>
        <taxon>Pseudomonadati</taxon>
        <taxon>Pseudomonadota</taxon>
        <taxon>Alphaproteobacteria</taxon>
        <taxon>Rhodobacterales</taxon>
        <taxon>Roseobacteraceae</taxon>
        <taxon>Pseudosulfitobacter</taxon>
    </lineage>
</organism>
<dbReference type="EC" id="3.4.23.-" evidence="2"/>
<dbReference type="InterPro" id="IPR001969">
    <property type="entry name" value="Aspartic_peptidase_AS"/>
</dbReference>